<feature type="region of interest" description="Disordered" evidence="1">
    <location>
        <begin position="1"/>
        <end position="46"/>
    </location>
</feature>
<protein>
    <submittedName>
        <fullName evidence="2">Uncharacterized protein</fullName>
    </submittedName>
</protein>
<organism evidence="2 3">
    <name type="scientific">Protopolystoma xenopodis</name>
    <dbReference type="NCBI Taxonomy" id="117903"/>
    <lineage>
        <taxon>Eukaryota</taxon>
        <taxon>Metazoa</taxon>
        <taxon>Spiralia</taxon>
        <taxon>Lophotrochozoa</taxon>
        <taxon>Platyhelminthes</taxon>
        <taxon>Monogenea</taxon>
        <taxon>Polyopisthocotylea</taxon>
        <taxon>Polystomatidea</taxon>
        <taxon>Polystomatidae</taxon>
        <taxon>Protopolystoma</taxon>
    </lineage>
</organism>
<name>A0A3S5B906_9PLAT</name>
<evidence type="ECO:0000256" key="1">
    <source>
        <dbReference type="SAM" id="MobiDB-lite"/>
    </source>
</evidence>
<sequence>MLRLTRLTDDTDYDAVETSGNVASPRSDSGNNHAYYTLQTRGDPPGLPANMTKLRKLGQTTTTLIAYDHLK</sequence>
<proteinExistence type="predicted"/>
<dbReference type="EMBL" id="CAAALY010028488">
    <property type="protein sequence ID" value="VEL16446.1"/>
    <property type="molecule type" value="Genomic_DNA"/>
</dbReference>
<evidence type="ECO:0000313" key="3">
    <source>
        <dbReference type="Proteomes" id="UP000784294"/>
    </source>
</evidence>
<accession>A0A3S5B906</accession>
<dbReference type="Proteomes" id="UP000784294">
    <property type="component" value="Unassembled WGS sequence"/>
</dbReference>
<reference evidence="2" key="1">
    <citation type="submission" date="2018-11" db="EMBL/GenBank/DDBJ databases">
        <authorList>
            <consortium name="Pathogen Informatics"/>
        </authorList>
    </citation>
    <scope>NUCLEOTIDE SEQUENCE</scope>
</reference>
<dbReference type="AlphaFoldDB" id="A0A3S5B906"/>
<feature type="compositionally biased region" description="Polar residues" evidence="1">
    <location>
        <begin position="18"/>
        <end position="40"/>
    </location>
</feature>
<evidence type="ECO:0000313" key="2">
    <source>
        <dbReference type="EMBL" id="VEL16446.1"/>
    </source>
</evidence>
<keyword evidence="3" id="KW-1185">Reference proteome</keyword>
<gene>
    <name evidence="2" type="ORF">PXEA_LOCUS9886</name>
</gene>
<comment type="caution">
    <text evidence="2">The sequence shown here is derived from an EMBL/GenBank/DDBJ whole genome shotgun (WGS) entry which is preliminary data.</text>
</comment>